<keyword evidence="3" id="KW-0804">Transcription</keyword>
<keyword evidence="1" id="KW-0805">Transcription regulation</keyword>
<proteinExistence type="predicted"/>
<dbReference type="GO" id="GO:0003700">
    <property type="term" value="F:DNA-binding transcription factor activity"/>
    <property type="evidence" value="ECO:0007669"/>
    <property type="project" value="InterPro"/>
</dbReference>
<organism evidence="5 6">
    <name type="scientific">Cryobacterium levicorallinum</name>
    <dbReference type="NCBI Taxonomy" id="995038"/>
    <lineage>
        <taxon>Bacteria</taxon>
        <taxon>Bacillati</taxon>
        <taxon>Actinomycetota</taxon>
        <taxon>Actinomycetes</taxon>
        <taxon>Micrococcales</taxon>
        <taxon>Microbacteriaceae</taxon>
        <taxon>Cryobacterium</taxon>
    </lineage>
</organism>
<dbReference type="Pfam" id="PF07702">
    <property type="entry name" value="UTRA"/>
    <property type="match status" value="1"/>
</dbReference>
<gene>
    <name evidence="5" type="ORF">E3O11_05950</name>
</gene>
<dbReference type="Gene3D" id="3.40.1410.10">
    <property type="entry name" value="Chorismate lyase-like"/>
    <property type="match status" value="1"/>
</dbReference>
<dbReference type="SUPFAM" id="SSF46785">
    <property type="entry name" value="Winged helix' DNA-binding domain"/>
    <property type="match status" value="1"/>
</dbReference>
<keyword evidence="2" id="KW-0238">DNA-binding</keyword>
<sequence>MDSDPGWALRARPYRVRLGVARYHDIAEAVRGAITRGFYERGSQLPSERELSEEFDVAPGTIRQALGELETEGVLASRRGSRRTVVGEPRPAATFEEFRSFAQWASSRGRVPAGHVISGVWQDASPLDREELRLPTAARVFCVVRVRLLDGSAIMVERTRYRDSVGAEVEQISSDCPSVTAWLAATANITFSRAEHQFSACPAGAEDARLLNVRRGSPLLMHKRVSFSRDGLPLEWSVDRYVAGTISLVVDNSLNANALRWA</sequence>
<dbReference type="PROSITE" id="PS50949">
    <property type="entry name" value="HTH_GNTR"/>
    <property type="match status" value="1"/>
</dbReference>
<dbReference type="Proteomes" id="UP000297963">
    <property type="component" value="Unassembled WGS sequence"/>
</dbReference>
<feature type="domain" description="HTH gntR-type" evidence="4">
    <location>
        <begin position="20"/>
        <end position="89"/>
    </location>
</feature>
<dbReference type="SUPFAM" id="SSF64288">
    <property type="entry name" value="Chorismate lyase-like"/>
    <property type="match status" value="1"/>
</dbReference>
<dbReference type="SMART" id="SM00345">
    <property type="entry name" value="HTH_GNTR"/>
    <property type="match status" value="1"/>
</dbReference>
<dbReference type="AlphaFoldDB" id="A0A4R8VNC2"/>
<dbReference type="InterPro" id="IPR000524">
    <property type="entry name" value="Tscrpt_reg_HTH_GntR"/>
</dbReference>
<evidence type="ECO:0000256" key="3">
    <source>
        <dbReference type="ARBA" id="ARBA00023163"/>
    </source>
</evidence>
<name>A0A4R8VNC2_9MICO</name>
<dbReference type="InterPro" id="IPR028978">
    <property type="entry name" value="Chorismate_lyase_/UTRA_dom_sf"/>
</dbReference>
<dbReference type="InterPro" id="IPR036390">
    <property type="entry name" value="WH_DNA-bd_sf"/>
</dbReference>
<evidence type="ECO:0000259" key="4">
    <source>
        <dbReference type="PROSITE" id="PS50949"/>
    </source>
</evidence>
<dbReference type="CDD" id="cd07377">
    <property type="entry name" value="WHTH_GntR"/>
    <property type="match status" value="1"/>
</dbReference>
<comment type="caution">
    <text evidence="5">The sequence shown here is derived from an EMBL/GenBank/DDBJ whole genome shotgun (WGS) entry which is preliminary data.</text>
</comment>
<dbReference type="GO" id="GO:0003677">
    <property type="term" value="F:DNA binding"/>
    <property type="evidence" value="ECO:0007669"/>
    <property type="project" value="UniProtKB-KW"/>
</dbReference>
<protein>
    <submittedName>
        <fullName evidence="5">GntR family transcriptional regulator</fullName>
    </submittedName>
</protein>
<accession>A0A4R8VNC2</accession>
<dbReference type="SMART" id="SM00866">
    <property type="entry name" value="UTRA"/>
    <property type="match status" value="1"/>
</dbReference>
<dbReference type="InterPro" id="IPR011663">
    <property type="entry name" value="UTRA"/>
</dbReference>
<dbReference type="GO" id="GO:0045892">
    <property type="term" value="P:negative regulation of DNA-templated transcription"/>
    <property type="evidence" value="ECO:0007669"/>
    <property type="project" value="TreeGrafter"/>
</dbReference>
<evidence type="ECO:0000256" key="1">
    <source>
        <dbReference type="ARBA" id="ARBA00023015"/>
    </source>
</evidence>
<evidence type="ECO:0000313" key="6">
    <source>
        <dbReference type="Proteomes" id="UP000297963"/>
    </source>
</evidence>
<dbReference type="InterPro" id="IPR036388">
    <property type="entry name" value="WH-like_DNA-bd_sf"/>
</dbReference>
<dbReference type="EMBL" id="SOFE01000011">
    <property type="protein sequence ID" value="TFB86038.1"/>
    <property type="molecule type" value="Genomic_DNA"/>
</dbReference>
<evidence type="ECO:0000256" key="2">
    <source>
        <dbReference type="ARBA" id="ARBA00023125"/>
    </source>
</evidence>
<dbReference type="PRINTS" id="PR00035">
    <property type="entry name" value="HTHGNTR"/>
</dbReference>
<dbReference type="Pfam" id="PF00392">
    <property type="entry name" value="GntR"/>
    <property type="match status" value="1"/>
</dbReference>
<dbReference type="InterPro" id="IPR050679">
    <property type="entry name" value="Bact_HTH_transcr_reg"/>
</dbReference>
<evidence type="ECO:0000313" key="5">
    <source>
        <dbReference type="EMBL" id="TFB86038.1"/>
    </source>
</evidence>
<reference evidence="5 6" key="1">
    <citation type="submission" date="2019-03" db="EMBL/GenBank/DDBJ databases">
        <title>Genomics of glacier-inhabiting Cryobacterium strains.</title>
        <authorList>
            <person name="Liu Q."/>
            <person name="Xin Y.-H."/>
        </authorList>
    </citation>
    <scope>NUCLEOTIDE SEQUENCE [LARGE SCALE GENOMIC DNA]</scope>
    <source>
        <strain evidence="5 6">Hh34</strain>
    </source>
</reference>
<dbReference type="Gene3D" id="1.10.10.10">
    <property type="entry name" value="Winged helix-like DNA-binding domain superfamily/Winged helix DNA-binding domain"/>
    <property type="match status" value="1"/>
</dbReference>
<dbReference type="PANTHER" id="PTHR44846:SF1">
    <property type="entry name" value="MANNOSYL-D-GLYCERATE TRANSPORT_METABOLISM SYSTEM REPRESSOR MNGR-RELATED"/>
    <property type="match status" value="1"/>
</dbReference>
<dbReference type="PANTHER" id="PTHR44846">
    <property type="entry name" value="MANNOSYL-D-GLYCERATE TRANSPORT/METABOLISM SYSTEM REPRESSOR MNGR-RELATED"/>
    <property type="match status" value="1"/>
</dbReference>